<dbReference type="GO" id="GO:0009279">
    <property type="term" value="C:cell outer membrane"/>
    <property type="evidence" value="ECO:0007669"/>
    <property type="project" value="UniProtKB-SubCell"/>
</dbReference>
<proteinExistence type="inferred from homology"/>
<comment type="caution">
    <text evidence="15">The sequence shown here is derived from an EMBL/GenBank/DDBJ whole genome shotgun (WGS) entry which is preliminary data.</text>
</comment>
<evidence type="ECO:0000256" key="4">
    <source>
        <dbReference type="ARBA" id="ARBA00022452"/>
    </source>
</evidence>
<keyword evidence="4 10" id="KW-1134">Transmembrane beta strand</keyword>
<accession>A0A939KEP8</accession>
<evidence type="ECO:0000256" key="3">
    <source>
        <dbReference type="ARBA" id="ARBA00022448"/>
    </source>
</evidence>
<evidence type="ECO:0000256" key="5">
    <source>
        <dbReference type="ARBA" id="ARBA00022692"/>
    </source>
</evidence>
<reference evidence="15" key="1">
    <citation type="submission" date="2021-03" db="EMBL/GenBank/DDBJ databases">
        <title>Comamonas denitrificans.</title>
        <authorList>
            <person name="Finster K."/>
        </authorList>
    </citation>
    <scope>NUCLEOTIDE SEQUENCE</scope>
    <source>
        <strain evidence="15">MM2021_4</strain>
    </source>
</reference>
<evidence type="ECO:0000256" key="8">
    <source>
        <dbReference type="ARBA" id="ARBA00023170"/>
    </source>
</evidence>
<dbReference type="Pfam" id="PF07715">
    <property type="entry name" value="Plug"/>
    <property type="match status" value="1"/>
</dbReference>
<sequence>MAAPVAAAGAARVSRGLARPFLRPVLTPIALAAGLCAALSAQAQEAAPAPTLAEVTVTGLPLAADDMAAPVSVLEGEVWQLRRGATLGESLAGEPGIQATHFGAGASRPVIRGMDGPRVGVLANGMELHDASTISPDHAVVTEPLLAERVEVLRGPAALVHGGAVGGVVNVVDQKIPTALPENGLEGTAELRWGSAANERAGVVGLTAGKGPLALRVEGASRRAGDYRVGSGWAGGRKVDGSFNETDTGSIGLSWIGSAGYLGLAYTRQQAQYGLPGHTHGFEDCHTHGLGANMHLHCGGHGHADHDDHDHDDHDHDHDHSVPVVDMTSHRWDVRGQWNAPLQGIEAVRLRASHTRYGHDEIEGDAVATRFRNRAHDVRVQVQHAPLAGWRGVWGLSTGQRQFSADGEEAYVQPTDTRRLGLFLLEEYTLGDWRFQAALRHDRQRVQAQHAAQERKHHGTSASVGAVWRFTPGYQASAAFSRAQRMPTAEELYANGLHMATSTLEKGNPNLKKETSQALELGLGKTAGRTTWKLNGYHYRIQGYIYGQTLDEHDGLQLLQYSQRDARFTGLEASVRQALGRHLGLGLWGDVVRAQLADGGGPLPRIPAARVGVRLDTSWHGWEGQAEWVQVARQTRTAAYETRTGGYGMLNLSVYKAIDGTPWSVYLKGENLTNRLGLAHTSFIKNVAPLKGRNVTLGLQARF</sequence>
<name>A0A939KEP8_9BURK</name>
<dbReference type="Proteomes" id="UP000664731">
    <property type="component" value="Unassembled WGS sequence"/>
</dbReference>
<protein>
    <submittedName>
        <fullName evidence="15">TonB-dependent receptor</fullName>
    </submittedName>
</protein>
<evidence type="ECO:0000256" key="11">
    <source>
        <dbReference type="RuleBase" id="RU003357"/>
    </source>
</evidence>
<keyword evidence="3 10" id="KW-0813">Transport</keyword>
<dbReference type="Gene3D" id="2.40.170.20">
    <property type="entry name" value="TonB-dependent receptor, beta-barrel domain"/>
    <property type="match status" value="1"/>
</dbReference>
<feature type="domain" description="TonB-dependent receptor-like beta-barrel" evidence="13">
    <location>
        <begin position="330"/>
        <end position="672"/>
    </location>
</feature>
<evidence type="ECO:0000256" key="7">
    <source>
        <dbReference type="ARBA" id="ARBA00023136"/>
    </source>
</evidence>
<feature type="signal peptide" evidence="12">
    <location>
        <begin position="1"/>
        <end position="43"/>
    </location>
</feature>
<keyword evidence="9 10" id="KW-0998">Cell outer membrane</keyword>
<keyword evidence="5 10" id="KW-0812">Transmembrane</keyword>
<dbReference type="InterPro" id="IPR012910">
    <property type="entry name" value="Plug_dom"/>
</dbReference>
<evidence type="ECO:0000256" key="6">
    <source>
        <dbReference type="ARBA" id="ARBA00023077"/>
    </source>
</evidence>
<dbReference type="EMBL" id="JAFNME010000036">
    <property type="protein sequence ID" value="MBO1250654.1"/>
    <property type="molecule type" value="Genomic_DNA"/>
</dbReference>
<dbReference type="InterPro" id="IPR037066">
    <property type="entry name" value="Plug_dom_sf"/>
</dbReference>
<evidence type="ECO:0000313" key="16">
    <source>
        <dbReference type="Proteomes" id="UP000664731"/>
    </source>
</evidence>
<dbReference type="InterPro" id="IPR039426">
    <property type="entry name" value="TonB-dep_rcpt-like"/>
</dbReference>
<dbReference type="PROSITE" id="PS52016">
    <property type="entry name" value="TONB_DEPENDENT_REC_3"/>
    <property type="match status" value="1"/>
</dbReference>
<dbReference type="PANTHER" id="PTHR30069:SF40">
    <property type="entry name" value="TONB-DEPENDENT RECEPTOR NMB0964-RELATED"/>
    <property type="match status" value="1"/>
</dbReference>
<evidence type="ECO:0000313" key="15">
    <source>
        <dbReference type="EMBL" id="MBO1250654.1"/>
    </source>
</evidence>
<keyword evidence="7 10" id="KW-0472">Membrane</keyword>
<dbReference type="Gene3D" id="2.170.130.10">
    <property type="entry name" value="TonB-dependent receptor, plug domain"/>
    <property type="match status" value="1"/>
</dbReference>
<evidence type="ECO:0000256" key="10">
    <source>
        <dbReference type="PROSITE-ProRule" id="PRU01360"/>
    </source>
</evidence>
<keyword evidence="12" id="KW-0732">Signal</keyword>
<keyword evidence="6 11" id="KW-0798">TonB box</keyword>
<feature type="domain" description="TonB-dependent receptor plug" evidence="14">
    <location>
        <begin position="65"/>
        <end position="168"/>
    </location>
</feature>
<dbReference type="AlphaFoldDB" id="A0A939KEP8"/>
<evidence type="ECO:0000256" key="1">
    <source>
        <dbReference type="ARBA" id="ARBA00004571"/>
    </source>
</evidence>
<evidence type="ECO:0000256" key="12">
    <source>
        <dbReference type="SAM" id="SignalP"/>
    </source>
</evidence>
<evidence type="ECO:0000256" key="9">
    <source>
        <dbReference type="ARBA" id="ARBA00023237"/>
    </source>
</evidence>
<comment type="similarity">
    <text evidence="2 10 11">Belongs to the TonB-dependent receptor family.</text>
</comment>
<evidence type="ECO:0000259" key="14">
    <source>
        <dbReference type="Pfam" id="PF07715"/>
    </source>
</evidence>
<dbReference type="GO" id="GO:0044718">
    <property type="term" value="P:siderophore transmembrane transport"/>
    <property type="evidence" value="ECO:0007669"/>
    <property type="project" value="TreeGrafter"/>
</dbReference>
<keyword evidence="16" id="KW-1185">Reference proteome</keyword>
<comment type="subcellular location">
    <subcellularLocation>
        <location evidence="1 10">Cell outer membrane</location>
        <topology evidence="1 10">Multi-pass membrane protein</topology>
    </subcellularLocation>
</comment>
<keyword evidence="8 15" id="KW-0675">Receptor</keyword>
<evidence type="ECO:0000259" key="13">
    <source>
        <dbReference type="Pfam" id="PF00593"/>
    </source>
</evidence>
<dbReference type="InterPro" id="IPR000531">
    <property type="entry name" value="Beta-barrel_TonB"/>
</dbReference>
<evidence type="ECO:0000256" key="2">
    <source>
        <dbReference type="ARBA" id="ARBA00009810"/>
    </source>
</evidence>
<feature type="chain" id="PRO_5038095575" evidence="12">
    <location>
        <begin position="44"/>
        <end position="703"/>
    </location>
</feature>
<dbReference type="PANTHER" id="PTHR30069">
    <property type="entry name" value="TONB-DEPENDENT OUTER MEMBRANE RECEPTOR"/>
    <property type="match status" value="1"/>
</dbReference>
<dbReference type="GO" id="GO:0015344">
    <property type="term" value="F:siderophore uptake transmembrane transporter activity"/>
    <property type="evidence" value="ECO:0007669"/>
    <property type="project" value="TreeGrafter"/>
</dbReference>
<dbReference type="InterPro" id="IPR036942">
    <property type="entry name" value="Beta-barrel_TonB_sf"/>
</dbReference>
<dbReference type="SUPFAM" id="SSF56935">
    <property type="entry name" value="Porins"/>
    <property type="match status" value="1"/>
</dbReference>
<dbReference type="Pfam" id="PF00593">
    <property type="entry name" value="TonB_dep_Rec_b-barrel"/>
    <property type="match status" value="1"/>
</dbReference>
<organism evidence="15 16">
    <name type="scientific">Comamonas denitrificans</name>
    <dbReference type="NCBI Taxonomy" id="117506"/>
    <lineage>
        <taxon>Bacteria</taxon>
        <taxon>Pseudomonadati</taxon>
        <taxon>Pseudomonadota</taxon>
        <taxon>Betaproteobacteria</taxon>
        <taxon>Burkholderiales</taxon>
        <taxon>Comamonadaceae</taxon>
        <taxon>Comamonas</taxon>
    </lineage>
</organism>
<gene>
    <name evidence="15" type="ORF">J1777_12585</name>
</gene>